<feature type="domain" description="HTH cro/C1-type" evidence="2">
    <location>
        <begin position="32"/>
        <end position="86"/>
    </location>
</feature>
<dbReference type="InterPro" id="IPR013096">
    <property type="entry name" value="Cupin_2"/>
</dbReference>
<evidence type="ECO:0000256" key="1">
    <source>
        <dbReference type="ARBA" id="ARBA00023125"/>
    </source>
</evidence>
<evidence type="ECO:0000259" key="2">
    <source>
        <dbReference type="PROSITE" id="PS50943"/>
    </source>
</evidence>
<dbReference type="InterPro" id="IPR014710">
    <property type="entry name" value="RmlC-like_jellyroll"/>
</dbReference>
<dbReference type="SMART" id="SM00530">
    <property type="entry name" value="HTH_XRE"/>
    <property type="match status" value="1"/>
</dbReference>
<comment type="caution">
    <text evidence="3">The sequence shown here is derived from an EMBL/GenBank/DDBJ whole genome shotgun (WGS) entry which is preliminary data.</text>
</comment>
<dbReference type="PANTHER" id="PTHR46797">
    <property type="entry name" value="HTH-TYPE TRANSCRIPTIONAL REGULATOR"/>
    <property type="match status" value="1"/>
</dbReference>
<dbReference type="SUPFAM" id="SSF51182">
    <property type="entry name" value="RmlC-like cupins"/>
    <property type="match status" value="1"/>
</dbReference>
<dbReference type="InterPro" id="IPR010982">
    <property type="entry name" value="Lambda_DNA-bd_dom_sf"/>
</dbReference>
<accession>A0A7C0WSR7</accession>
<dbReference type="InterPro" id="IPR001387">
    <property type="entry name" value="Cro/C1-type_HTH"/>
</dbReference>
<keyword evidence="1" id="KW-0238">DNA-binding</keyword>
<dbReference type="Gene3D" id="2.60.120.10">
    <property type="entry name" value="Jelly Rolls"/>
    <property type="match status" value="1"/>
</dbReference>
<dbReference type="AlphaFoldDB" id="A0A7C0WSR7"/>
<dbReference type="CDD" id="cd00093">
    <property type="entry name" value="HTH_XRE"/>
    <property type="match status" value="1"/>
</dbReference>
<dbReference type="GO" id="GO:0003700">
    <property type="term" value="F:DNA-binding transcription factor activity"/>
    <property type="evidence" value="ECO:0007669"/>
    <property type="project" value="TreeGrafter"/>
</dbReference>
<dbReference type="SUPFAM" id="SSF47413">
    <property type="entry name" value="lambda repressor-like DNA-binding domains"/>
    <property type="match status" value="1"/>
</dbReference>
<dbReference type="CDD" id="cd02209">
    <property type="entry name" value="cupin_XRE_C"/>
    <property type="match status" value="1"/>
</dbReference>
<organism evidence="3">
    <name type="scientific">Thermodesulforhabdus norvegica</name>
    <dbReference type="NCBI Taxonomy" id="39841"/>
    <lineage>
        <taxon>Bacteria</taxon>
        <taxon>Pseudomonadati</taxon>
        <taxon>Thermodesulfobacteriota</taxon>
        <taxon>Syntrophobacteria</taxon>
        <taxon>Syntrophobacterales</taxon>
        <taxon>Thermodesulforhabdaceae</taxon>
        <taxon>Thermodesulforhabdus</taxon>
    </lineage>
</organism>
<dbReference type="Pfam" id="PF01381">
    <property type="entry name" value="HTH_3"/>
    <property type="match status" value="1"/>
</dbReference>
<dbReference type="PROSITE" id="PS50943">
    <property type="entry name" value="HTH_CROC1"/>
    <property type="match status" value="1"/>
</dbReference>
<dbReference type="Gene3D" id="1.10.260.40">
    <property type="entry name" value="lambda repressor-like DNA-binding domains"/>
    <property type="match status" value="1"/>
</dbReference>
<evidence type="ECO:0000313" key="3">
    <source>
        <dbReference type="EMBL" id="HDL90444.1"/>
    </source>
</evidence>
<dbReference type="Pfam" id="PF07883">
    <property type="entry name" value="Cupin_2"/>
    <property type="match status" value="1"/>
</dbReference>
<dbReference type="InterPro" id="IPR011051">
    <property type="entry name" value="RmlC_Cupin_sf"/>
</dbReference>
<dbReference type="InterPro" id="IPR050807">
    <property type="entry name" value="TransReg_Diox_bact_type"/>
</dbReference>
<dbReference type="Proteomes" id="UP000886355">
    <property type="component" value="Unassembled WGS sequence"/>
</dbReference>
<dbReference type="GO" id="GO:0005829">
    <property type="term" value="C:cytosol"/>
    <property type="evidence" value="ECO:0007669"/>
    <property type="project" value="TreeGrafter"/>
</dbReference>
<dbReference type="PANTHER" id="PTHR46797:SF19">
    <property type="entry name" value="BLL2473 PROTEIN"/>
    <property type="match status" value="1"/>
</dbReference>
<gene>
    <name evidence="3" type="ORF">ENG14_06030</name>
</gene>
<dbReference type="GO" id="GO:0003677">
    <property type="term" value="F:DNA binding"/>
    <property type="evidence" value="ECO:0007669"/>
    <property type="project" value="UniProtKB-KW"/>
</dbReference>
<protein>
    <submittedName>
        <fullName evidence="3">XRE family transcriptional regulator</fullName>
    </submittedName>
</protein>
<reference evidence="3" key="1">
    <citation type="journal article" date="2020" name="mSystems">
        <title>Genome- and Community-Level Interaction Insights into Carbon Utilization and Element Cycling Functions of Hydrothermarchaeota in Hydrothermal Sediment.</title>
        <authorList>
            <person name="Zhou Z."/>
            <person name="Liu Y."/>
            <person name="Xu W."/>
            <person name="Pan J."/>
            <person name="Luo Z.H."/>
            <person name="Li M."/>
        </authorList>
    </citation>
    <scope>NUCLEOTIDE SEQUENCE [LARGE SCALE GENOMIC DNA]</scope>
    <source>
        <strain evidence="3">HyVt-19</strain>
    </source>
</reference>
<name>A0A7C0WSR7_9BACT</name>
<proteinExistence type="predicted"/>
<sequence>MGFFTFSAREETGMNRDDVTLAVKALQIGSKVRELREKHRYTLQDLATKTGLSKALLSQIENNKVVPPIATLLRLARALNVGLSYFFQDEVRGETVYVTRVSDRIRVDRRAHHREGEVDYVYEALETKKHDKHMEPFYVEFPCLETNEMVFTSHEGEEFVYLMEGKLEFRTADRVVHLNPGDCIYFDSSQGHSFRSLGNSPAKALVIVWNKNV</sequence>
<dbReference type="EMBL" id="DQZW01000284">
    <property type="protein sequence ID" value="HDL90444.1"/>
    <property type="molecule type" value="Genomic_DNA"/>
</dbReference>